<dbReference type="InterPro" id="IPR006153">
    <property type="entry name" value="Cation/H_exchanger_TM"/>
</dbReference>
<dbReference type="InterPro" id="IPR038770">
    <property type="entry name" value="Na+/solute_symporter_sf"/>
</dbReference>
<feature type="transmembrane region" description="Helical" evidence="11">
    <location>
        <begin position="382"/>
        <end position="405"/>
    </location>
</feature>
<organism evidence="13 14">
    <name type="scientific">Natronorubrum aibiense</name>
    <dbReference type="NCBI Taxonomy" id="348826"/>
    <lineage>
        <taxon>Archaea</taxon>
        <taxon>Methanobacteriati</taxon>
        <taxon>Methanobacteriota</taxon>
        <taxon>Stenosarchaea group</taxon>
        <taxon>Halobacteria</taxon>
        <taxon>Halobacteriales</taxon>
        <taxon>Natrialbaceae</taxon>
        <taxon>Natronorubrum</taxon>
    </lineage>
</organism>
<dbReference type="GO" id="GO:0051453">
    <property type="term" value="P:regulation of intracellular pH"/>
    <property type="evidence" value="ECO:0007669"/>
    <property type="project" value="TreeGrafter"/>
</dbReference>
<evidence type="ECO:0000256" key="9">
    <source>
        <dbReference type="ARBA" id="ARBA00023136"/>
    </source>
</evidence>
<dbReference type="Gene3D" id="1.20.1530.20">
    <property type="match status" value="1"/>
</dbReference>
<keyword evidence="14" id="KW-1185">Reference proteome</keyword>
<dbReference type="PANTHER" id="PTHR10110">
    <property type="entry name" value="SODIUM/HYDROGEN EXCHANGER"/>
    <property type="match status" value="1"/>
</dbReference>
<keyword evidence="2" id="KW-0813">Transport</keyword>
<evidence type="ECO:0000256" key="4">
    <source>
        <dbReference type="ARBA" id="ARBA00022475"/>
    </source>
</evidence>
<dbReference type="GO" id="GO:0098719">
    <property type="term" value="P:sodium ion import across plasma membrane"/>
    <property type="evidence" value="ECO:0007669"/>
    <property type="project" value="TreeGrafter"/>
</dbReference>
<gene>
    <name evidence="13" type="ORF">GCU68_04305</name>
</gene>
<feature type="transmembrane region" description="Helical" evidence="11">
    <location>
        <begin position="113"/>
        <end position="137"/>
    </location>
</feature>
<proteinExistence type="predicted"/>
<evidence type="ECO:0000256" key="10">
    <source>
        <dbReference type="ARBA" id="ARBA00023201"/>
    </source>
</evidence>
<dbReference type="EMBL" id="CP045488">
    <property type="protein sequence ID" value="QFU81821.1"/>
    <property type="molecule type" value="Genomic_DNA"/>
</dbReference>
<feature type="transmembrane region" description="Helical" evidence="11">
    <location>
        <begin position="59"/>
        <end position="78"/>
    </location>
</feature>
<feature type="transmembrane region" description="Helical" evidence="11">
    <location>
        <begin position="284"/>
        <end position="302"/>
    </location>
</feature>
<feature type="transmembrane region" description="Helical" evidence="11">
    <location>
        <begin position="352"/>
        <end position="370"/>
    </location>
</feature>
<feature type="transmembrane region" description="Helical" evidence="11">
    <location>
        <begin position="314"/>
        <end position="340"/>
    </location>
</feature>
<keyword evidence="9 11" id="KW-0472">Membrane</keyword>
<keyword evidence="8" id="KW-0406">Ion transport</keyword>
<feature type="transmembrane region" description="Helical" evidence="11">
    <location>
        <begin position="6"/>
        <end position="26"/>
    </location>
</feature>
<evidence type="ECO:0000256" key="7">
    <source>
        <dbReference type="ARBA" id="ARBA00023053"/>
    </source>
</evidence>
<feature type="transmembrane region" description="Helical" evidence="11">
    <location>
        <begin position="238"/>
        <end position="263"/>
    </location>
</feature>
<evidence type="ECO:0000256" key="8">
    <source>
        <dbReference type="ARBA" id="ARBA00023065"/>
    </source>
</evidence>
<evidence type="ECO:0000256" key="6">
    <source>
        <dbReference type="ARBA" id="ARBA00022989"/>
    </source>
</evidence>
<name>A0A5P9P100_9EURY</name>
<evidence type="ECO:0000256" key="3">
    <source>
        <dbReference type="ARBA" id="ARBA00022449"/>
    </source>
</evidence>
<dbReference type="GO" id="GO:0005886">
    <property type="term" value="C:plasma membrane"/>
    <property type="evidence" value="ECO:0007669"/>
    <property type="project" value="UniProtKB-SubCell"/>
</dbReference>
<dbReference type="Proteomes" id="UP000326170">
    <property type="component" value="Chromosome"/>
</dbReference>
<dbReference type="GO" id="GO:0015386">
    <property type="term" value="F:potassium:proton antiporter activity"/>
    <property type="evidence" value="ECO:0007669"/>
    <property type="project" value="TreeGrafter"/>
</dbReference>
<keyword evidence="4" id="KW-1003">Cell membrane</keyword>
<comment type="subcellular location">
    <subcellularLocation>
        <location evidence="1">Cell membrane</location>
        <topology evidence="1">Multi-pass membrane protein</topology>
    </subcellularLocation>
</comment>
<dbReference type="InterPro" id="IPR018422">
    <property type="entry name" value="Cation/H_exchanger_CPA1"/>
</dbReference>
<evidence type="ECO:0000256" key="2">
    <source>
        <dbReference type="ARBA" id="ARBA00022448"/>
    </source>
</evidence>
<dbReference type="RefSeq" id="WP_152939301.1">
    <property type="nucleotide sequence ID" value="NZ_CP045488.1"/>
</dbReference>
<evidence type="ECO:0000256" key="11">
    <source>
        <dbReference type="SAM" id="Phobius"/>
    </source>
</evidence>
<dbReference type="KEGG" id="nas:GCU68_04305"/>
<dbReference type="Pfam" id="PF00999">
    <property type="entry name" value="Na_H_Exchanger"/>
    <property type="match status" value="1"/>
</dbReference>
<feature type="transmembrane region" description="Helical" evidence="11">
    <location>
        <begin position="85"/>
        <end position="107"/>
    </location>
</feature>
<sequence>MSVLETVLVELVVILLIAATVGVALARVADIPYTIALLLVGVGASAFGVPYTIRLTEEIILLVVLPALLFQGGSNVDLQRLRENLPAVVLLAGPGLVLSILLLGIVGRYAFGYSLLVALLFAAMILPTDAVSVVAVFEDIGAPEQLATIIESESLLNDGVGVALYTSLLAVVLEAVQRGISPAAVTSGSELAQTVAVELLVASLGGLLVGVVAGHLVYRAMIVANDAMLGVTLTVGLAYGSYFIADALGASGAIAAVVAGLLIGDRGETEALESRTRVTVATTWDAVAFLLNTLLFVLIGLETPIGNFADNAELVVIAFVLVVAARSVVVYPLVTVANRWLTAPLSRPAQHIVTWSGLHASIPIALVLGLPSELPVALREELQTLVFGVAALSLLVQGLTIGPLLERLDITRRSSAEEAYRLLTTRLRGVDAAIASASALHRSEELPRDLYLEFCEEYGWEKYRLETAISQLLERYPSVRRRAELEGERRILESEKEAVMNAIKAGVVDRDDADRLLETVDARLERVDAGESDIRQLEETAFHEFWTDVVDTYDIDIDEF</sequence>
<dbReference type="PANTHER" id="PTHR10110:SF195">
    <property type="entry name" value="NA(+)_H(+) ANTIPORTER NHAS2"/>
    <property type="match status" value="1"/>
</dbReference>
<dbReference type="GO" id="GO:0015385">
    <property type="term" value="F:sodium:proton antiporter activity"/>
    <property type="evidence" value="ECO:0007669"/>
    <property type="project" value="InterPro"/>
</dbReference>
<feature type="transmembrane region" description="Helical" evidence="11">
    <location>
        <begin position="33"/>
        <end position="53"/>
    </location>
</feature>
<accession>A0A5P9P100</accession>
<dbReference type="OrthoDB" id="11709at2157"/>
<evidence type="ECO:0000313" key="13">
    <source>
        <dbReference type="EMBL" id="QFU81821.1"/>
    </source>
</evidence>
<evidence type="ECO:0000256" key="1">
    <source>
        <dbReference type="ARBA" id="ARBA00004651"/>
    </source>
</evidence>
<feature type="transmembrane region" description="Helical" evidence="11">
    <location>
        <begin position="199"/>
        <end position="218"/>
    </location>
</feature>
<keyword evidence="5 11" id="KW-0812">Transmembrane</keyword>
<evidence type="ECO:0000256" key="5">
    <source>
        <dbReference type="ARBA" id="ARBA00022692"/>
    </source>
</evidence>
<dbReference type="GeneID" id="42300243"/>
<evidence type="ECO:0000313" key="14">
    <source>
        <dbReference type="Proteomes" id="UP000326170"/>
    </source>
</evidence>
<keyword evidence="10" id="KW-0739">Sodium transport</keyword>
<keyword evidence="6 11" id="KW-1133">Transmembrane helix</keyword>
<evidence type="ECO:0000259" key="12">
    <source>
        <dbReference type="Pfam" id="PF00999"/>
    </source>
</evidence>
<protein>
    <submittedName>
        <fullName evidence="13">Sodium:proton antiporter</fullName>
    </submittedName>
</protein>
<keyword evidence="7" id="KW-0915">Sodium</keyword>
<reference evidence="13 14" key="1">
    <citation type="journal article" date="2007" name="Int. J. Syst. Evol. Microbiol.">
        <title>Natronorubrum sulfidifaciens sp. nov., an extremely haloalkaliphilic archaeon isolated from Aiding salt lake in Xin-Jiang, China.</title>
        <authorList>
            <person name="Cui H.L."/>
            <person name="Tohty D."/>
            <person name="Liu H.C."/>
            <person name="Liu S.J."/>
            <person name="Oren A."/>
            <person name="Zhou P.J."/>
        </authorList>
    </citation>
    <scope>NUCLEOTIDE SEQUENCE [LARGE SCALE GENOMIC DNA]</scope>
    <source>
        <strain evidence="13 14">7-3</strain>
    </source>
</reference>
<feature type="domain" description="Cation/H+ exchanger transmembrane" evidence="12">
    <location>
        <begin position="16"/>
        <end position="406"/>
    </location>
</feature>
<keyword evidence="3" id="KW-0050">Antiport</keyword>
<dbReference type="AlphaFoldDB" id="A0A5P9P100"/>